<protein>
    <submittedName>
        <fullName evidence="2">Uncharacterized protein</fullName>
    </submittedName>
</protein>
<dbReference type="EMBL" id="JAPQKI010000009">
    <property type="protein sequence ID" value="KAJ5090982.1"/>
    <property type="molecule type" value="Genomic_DNA"/>
</dbReference>
<evidence type="ECO:0000256" key="1">
    <source>
        <dbReference type="SAM" id="Phobius"/>
    </source>
</evidence>
<feature type="transmembrane region" description="Helical" evidence="1">
    <location>
        <begin position="42"/>
        <end position="59"/>
    </location>
</feature>
<evidence type="ECO:0000313" key="2">
    <source>
        <dbReference type="EMBL" id="KAJ5090982.1"/>
    </source>
</evidence>
<keyword evidence="3" id="KW-1185">Reference proteome</keyword>
<reference evidence="2" key="2">
    <citation type="journal article" date="2023" name="IMA Fungus">
        <title>Comparative genomic study of the Penicillium genus elucidates a diverse pangenome and 15 lateral gene transfer events.</title>
        <authorList>
            <person name="Petersen C."/>
            <person name="Sorensen T."/>
            <person name="Nielsen M.R."/>
            <person name="Sondergaard T.E."/>
            <person name="Sorensen J.L."/>
            <person name="Fitzpatrick D.A."/>
            <person name="Frisvad J.C."/>
            <person name="Nielsen K.L."/>
        </authorList>
    </citation>
    <scope>NUCLEOTIDE SEQUENCE</scope>
    <source>
        <strain evidence="2">IBT 30761</strain>
    </source>
</reference>
<dbReference type="RefSeq" id="XP_056472963.1">
    <property type="nucleotide sequence ID" value="XM_056622157.1"/>
</dbReference>
<evidence type="ECO:0000313" key="3">
    <source>
        <dbReference type="Proteomes" id="UP001149074"/>
    </source>
</evidence>
<comment type="caution">
    <text evidence="2">The sequence shown here is derived from an EMBL/GenBank/DDBJ whole genome shotgun (WGS) entry which is preliminary data.</text>
</comment>
<accession>A0A9W9EZS7</accession>
<sequence length="95" mass="10389">MSCVCESSEANIRRGQQYEPEYPKSITVAVWLSHMSGPQGEISPVVLTGFVILISFGIFRSNAMSGPGSVETAHDCAWCVLATQQPHTHRMPKNP</sequence>
<reference evidence="2" key="1">
    <citation type="submission" date="2022-11" db="EMBL/GenBank/DDBJ databases">
        <authorList>
            <person name="Petersen C."/>
        </authorList>
    </citation>
    <scope>NUCLEOTIDE SEQUENCE</scope>
    <source>
        <strain evidence="2">IBT 30761</strain>
    </source>
</reference>
<dbReference type="Proteomes" id="UP001149074">
    <property type="component" value="Unassembled WGS sequence"/>
</dbReference>
<keyword evidence="1" id="KW-1133">Transmembrane helix</keyword>
<dbReference type="GeneID" id="81361136"/>
<keyword evidence="1" id="KW-0472">Membrane</keyword>
<organism evidence="2 3">
    <name type="scientific">Penicillium argentinense</name>
    <dbReference type="NCBI Taxonomy" id="1131581"/>
    <lineage>
        <taxon>Eukaryota</taxon>
        <taxon>Fungi</taxon>
        <taxon>Dikarya</taxon>
        <taxon>Ascomycota</taxon>
        <taxon>Pezizomycotina</taxon>
        <taxon>Eurotiomycetes</taxon>
        <taxon>Eurotiomycetidae</taxon>
        <taxon>Eurotiales</taxon>
        <taxon>Aspergillaceae</taxon>
        <taxon>Penicillium</taxon>
    </lineage>
</organism>
<proteinExistence type="predicted"/>
<dbReference type="AlphaFoldDB" id="A0A9W9EZS7"/>
<name>A0A9W9EZS7_9EURO</name>
<gene>
    <name evidence="2" type="ORF">N7532_009666</name>
</gene>
<keyword evidence="1" id="KW-0812">Transmembrane</keyword>